<organism evidence="2 3">
    <name type="scientific">Eptatretus burgeri</name>
    <name type="common">Inshore hagfish</name>
    <dbReference type="NCBI Taxonomy" id="7764"/>
    <lineage>
        <taxon>Eukaryota</taxon>
        <taxon>Metazoa</taxon>
        <taxon>Chordata</taxon>
        <taxon>Craniata</taxon>
        <taxon>Vertebrata</taxon>
        <taxon>Cyclostomata</taxon>
        <taxon>Myxini</taxon>
        <taxon>Myxiniformes</taxon>
        <taxon>Myxinidae</taxon>
        <taxon>Eptatretinae</taxon>
        <taxon>Eptatretus</taxon>
    </lineage>
</organism>
<dbReference type="InterPro" id="IPR050933">
    <property type="entry name" value="Circadian_TF"/>
</dbReference>
<dbReference type="PROSITE" id="PS50112">
    <property type="entry name" value="PAS"/>
    <property type="match status" value="1"/>
</dbReference>
<evidence type="ECO:0000313" key="3">
    <source>
        <dbReference type="Proteomes" id="UP000694388"/>
    </source>
</evidence>
<dbReference type="SUPFAM" id="SSF55785">
    <property type="entry name" value="PYP-like sensor domain (PAS domain)"/>
    <property type="match status" value="1"/>
</dbReference>
<evidence type="ECO:0000313" key="2">
    <source>
        <dbReference type="Ensembl" id="ENSEBUP00000019653.1"/>
    </source>
</evidence>
<evidence type="ECO:0000259" key="1">
    <source>
        <dbReference type="PROSITE" id="PS50112"/>
    </source>
</evidence>
<proteinExistence type="predicted"/>
<reference evidence="2" key="2">
    <citation type="submission" date="2025-09" db="UniProtKB">
        <authorList>
            <consortium name="Ensembl"/>
        </authorList>
    </citation>
    <scope>IDENTIFICATION</scope>
</reference>
<dbReference type="InterPro" id="IPR000014">
    <property type="entry name" value="PAS"/>
</dbReference>
<dbReference type="PANTHER" id="PTHR23042">
    <property type="entry name" value="CIRCADIAN PROTEIN CLOCK/ARNT/BMAL/PAS"/>
    <property type="match status" value="1"/>
</dbReference>
<keyword evidence="3" id="KW-1185">Reference proteome</keyword>
<dbReference type="Pfam" id="PF08447">
    <property type="entry name" value="PAS_3"/>
    <property type="match status" value="1"/>
</dbReference>
<dbReference type="NCBIfam" id="TIGR00229">
    <property type="entry name" value="sensory_box"/>
    <property type="match status" value="1"/>
</dbReference>
<dbReference type="InterPro" id="IPR035965">
    <property type="entry name" value="PAS-like_dom_sf"/>
</dbReference>
<dbReference type="Ensembl" id="ENSEBUT00000020229.1">
    <property type="protein sequence ID" value="ENSEBUP00000019653.1"/>
    <property type="gene ID" value="ENSEBUG00000012206.1"/>
</dbReference>
<name>A0A8C4QUQ9_EPTBU</name>
<dbReference type="CDD" id="cd00130">
    <property type="entry name" value="PAS"/>
    <property type="match status" value="1"/>
</dbReference>
<protein>
    <recommendedName>
        <fullName evidence="1">PAS domain-containing protein</fullName>
    </recommendedName>
</protein>
<sequence>MVMCQHPQNIFLAYRCYIDHGTFLSMQVTSSPNCTDLNCIKVPTEFISRHNLTGTFTFVDHRCQAVVGYHSQELLGKEMINFCHPEDQAHLRDSFQQVIHLRPWLQQKIYRKTLSPQVLPMSCWVVSLFNVNFLFQIMKYFDELKEKQQYSGLRLLLVCVCGQDKELLTKS</sequence>
<dbReference type="InterPro" id="IPR013655">
    <property type="entry name" value="PAS_fold_3"/>
</dbReference>
<dbReference type="SMART" id="SM00091">
    <property type="entry name" value="PAS"/>
    <property type="match status" value="1"/>
</dbReference>
<dbReference type="GeneTree" id="ENSGT00940000157585"/>
<feature type="domain" description="PAS" evidence="1">
    <location>
        <begin position="51"/>
        <end position="102"/>
    </location>
</feature>
<reference evidence="2" key="1">
    <citation type="submission" date="2025-08" db="UniProtKB">
        <authorList>
            <consortium name="Ensembl"/>
        </authorList>
    </citation>
    <scope>IDENTIFICATION</scope>
</reference>
<dbReference type="Gene3D" id="3.30.450.20">
    <property type="entry name" value="PAS domain"/>
    <property type="match status" value="1"/>
</dbReference>
<dbReference type="AlphaFoldDB" id="A0A8C4QUQ9"/>
<accession>A0A8C4QUQ9</accession>
<dbReference type="Proteomes" id="UP000694388">
    <property type="component" value="Unplaced"/>
</dbReference>